<dbReference type="GO" id="GO:0005829">
    <property type="term" value="C:cytosol"/>
    <property type="evidence" value="ECO:0007669"/>
    <property type="project" value="TreeGrafter"/>
</dbReference>
<dbReference type="InterPro" id="IPR006680">
    <property type="entry name" value="Amidohydro-rel"/>
</dbReference>
<dbReference type="EMBL" id="APJX01000009">
    <property type="protein sequence ID" value="EMS78192.1"/>
    <property type="molecule type" value="Genomic_DNA"/>
</dbReference>
<dbReference type="InterPro" id="IPR011059">
    <property type="entry name" value="Metal-dep_hydrolase_composite"/>
</dbReference>
<gene>
    <name evidence="3" type="primary">hyuA</name>
    <name evidence="3" type="ORF">Dpo_9c00240</name>
</gene>
<dbReference type="GO" id="GO:0004157">
    <property type="term" value="F:dihydropyrimidinase activity"/>
    <property type="evidence" value="ECO:0007669"/>
    <property type="project" value="UniProtKB-EC"/>
</dbReference>
<dbReference type="PANTHER" id="PTHR11647:SF1">
    <property type="entry name" value="COLLAPSIN RESPONSE MEDIATOR PROTEIN"/>
    <property type="match status" value="1"/>
</dbReference>
<dbReference type="OrthoDB" id="9803027at2"/>
<evidence type="ECO:0000313" key="4">
    <source>
        <dbReference type="Proteomes" id="UP000014216"/>
    </source>
</evidence>
<dbReference type="Gene3D" id="2.30.40.10">
    <property type="entry name" value="Urease, subunit C, domain 1"/>
    <property type="match status" value="1"/>
</dbReference>
<dbReference type="SUPFAM" id="SSF51338">
    <property type="entry name" value="Composite domain of metallo-dependent hydrolases"/>
    <property type="match status" value="1"/>
</dbReference>
<dbReference type="PANTHER" id="PTHR11647">
    <property type="entry name" value="HYDRANTOINASE/DIHYDROPYRIMIDINASE FAMILY MEMBER"/>
    <property type="match status" value="1"/>
</dbReference>
<keyword evidence="3" id="KW-0378">Hydrolase</keyword>
<reference evidence="3 4" key="1">
    <citation type="journal article" date="2013" name="Genome Announc.">
        <title>Draft Genome Sequence of Desulfotignum phosphitoxidans DSM 13687 Strain FiPS-3.</title>
        <authorList>
            <person name="Poehlein A."/>
            <person name="Daniel R."/>
            <person name="Simeonova D.D."/>
        </authorList>
    </citation>
    <scope>NUCLEOTIDE SEQUENCE [LARGE SCALE GENOMIC DNA]</scope>
    <source>
        <strain evidence="3 4">DSM 13687</strain>
    </source>
</reference>
<dbReference type="InterPro" id="IPR032466">
    <property type="entry name" value="Metal_Hydrolase"/>
</dbReference>
<protein>
    <submittedName>
        <fullName evidence="3">D-hydantoinase HyuA</fullName>
        <ecNumber evidence="3">3.5.2.2</ecNumber>
    </submittedName>
</protein>
<dbReference type="RefSeq" id="WP_006967607.1">
    <property type="nucleotide sequence ID" value="NZ_APJX01000009.1"/>
</dbReference>
<evidence type="ECO:0000259" key="2">
    <source>
        <dbReference type="Pfam" id="PF01979"/>
    </source>
</evidence>
<accession>S0G227</accession>
<keyword evidence="4" id="KW-1185">Reference proteome</keyword>
<dbReference type="Proteomes" id="UP000014216">
    <property type="component" value="Unassembled WGS sequence"/>
</dbReference>
<name>S0G227_9BACT</name>
<comment type="caution">
    <text evidence="3">The sequence shown here is derived from an EMBL/GenBank/DDBJ whole genome shotgun (WGS) entry which is preliminary data.</text>
</comment>
<dbReference type="InterPro" id="IPR050378">
    <property type="entry name" value="Metallo-dep_Hydrolases_sf"/>
</dbReference>
<organism evidence="3 4">
    <name type="scientific">Desulfotignum phosphitoxidans DSM 13687</name>
    <dbReference type="NCBI Taxonomy" id="1286635"/>
    <lineage>
        <taxon>Bacteria</taxon>
        <taxon>Pseudomonadati</taxon>
        <taxon>Thermodesulfobacteriota</taxon>
        <taxon>Desulfobacteria</taxon>
        <taxon>Desulfobacterales</taxon>
        <taxon>Desulfobacteraceae</taxon>
        <taxon>Desulfotignum</taxon>
    </lineage>
</organism>
<dbReference type="EC" id="3.5.2.2" evidence="3"/>
<dbReference type="AlphaFoldDB" id="S0G227"/>
<evidence type="ECO:0000313" key="3">
    <source>
        <dbReference type="EMBL" id="EMS78192.1"/>
    </source>
</evidence>
<sequence length="450" mass="48648">MLDLIIRNGKVFNPEKGFLDVEVGIKDGKIAEIGKNLSGAAEVLDASGNIVMPGVIDPHIHLGIFNDFAVECEHETRAALAGGVTTCGLFMGGDQSYLGQVGGLIDVIEAKSSVDMFMHLAIFTPDQMDEMEACYQEFGITSFKFYMAGVKGVFPNVSDGFILDGFKKIAKFGDNAIACVHCEDQSIIDRAFDEVSAQNPDGTLGDWAKTGPDIAEEEAIMRACYLAEKAGNRLYIVHISSKAGADRLAKIKKNEGAAVFGETTSAYLTVNKDGAFGLKGKMLPPLRDASDNDGLWEAVKNDTIDSLGTDNVSMTLEVKQEEKGMLGAMPGYPILQTHFPAMINEGYHKRGVDIEKIITKATVNPAKIFGLYPRKGIIAEGSDADIVILDLNLSRTVESKELFSYSDFSLFEGQDIKGWPRTVLKGGKVAYSDGKIVVEPGSGSFLKRKL</sequence>
<dbReference type="SUPFAM" id="SSF51556">
    <property type="entry name" value="Metallo-dependent hydrolases"/>
    <property type="match status" value="1"/>
</dbReference>
<evidence type="ECO:0000256" key="1">
    <source>
        <dbReference type="ARBA" id="ARBA00001947"/>
    </source>
</evidence>
<dbReference type="Gene3D" id="3.20.20.140">
    <property type="entry name" value="Metal-dependent hydrolases"/>
    <property type="match status" value="1"/>
</dbReference>
<feature type="domain" description="Amidohydrolase-related" evidence="2">
    <location>
        <begin position="50"/>
        <end position="429"/>
    </location>
</feature>
<proteinExistence type="predicted"/>
<comment type="cofactor">
    <cofactor evidence="1">
        <name>Zn(2+)</name>
        <dbReference type="ChEBI" id="CHEBI:29105"/>
    </cofactor>
</comment>
<dbReference type="Pfam" id="PF01979">
    <property type="entry name" value="Amidohydro_1"/>
    <property type="match status" value="1"/>
</dbReference>